<sequence>MKIQYINNNILIPINLEKMLCSCLMPEKGNSWNVQFNKNIPKR</sequence>
<dbReference type="Proteomes" id="UP000009149">
    <property type="component" value="Chromosome"/>
</dbReference>
<dbReference type="AlphaFoldDB" id="B3DV21"/>
<dbReference type="HOGENOM" id="CLU_3235900_0_0_0"/>
<evidence type="ECO:0000313" key="2">
    <source>
        <dbReference type="Proteomes" id="UP000009149"/>
    </source>
</evidence>
<evidence type="ECO:0000313" key="1">
    <source>
        <dbReference type="EMBL" id="ACD83174.1"/>
    </source>
</evidence>
<accession>B3DV21</accession>
<name>B3DV21_METI4</name>
<dbReference type="KEGG" id="min:Minf_1119"/>
<organism evidence="1 2">
    <name type="scientific">Methylacidiphilum infernorum (isolate V4)</name>
    <name type="common">Methylokorus infernorum (strain V4)</name>
    <dbReference type="NCBI Taxonomy" id="481448"/>
    <lineage>
        <taxon>Bacteria</taxon>
        <taxon>Pseudomonadati</taxon>
        <taxon>Verrucomicrobiota</taxon>
        <taxon>Methylacidiphilae</taxon>
        <taxon>Methylacidiphilales</taxon>
        <taxon>Methylacidiphilaceae</taxon>
        <taxon>Methylacidiphilum (ex Ratnadevi et al. 2023)</taxon>
    </lineage>
</organism>
<gene>
    <name evidence="1" type="ordered locus">Minf_1119</name>
</gene>
<reference evidence="1 2" key="1">
    <citation type="journal article" date="2008" name="Biol. Direct">
        <title>Complete genome sequence of the extremely acidophilic methanotroph isolate V4, Methylacidiphilum infernorum, a representative of the bacterial phylum Verrucomicrobia.</title>
        <authorList>
            <person name="Hou S."/>
            <person name="Makarova K.S."/>
            <person name="Saw J.H."/>
            <person name="Senin P."/>
            <person name="Ly B.V."/>
            <person name="Zhou Z."/>
            <person name="Ren Y."/>
            <person name="Wang J."/>
            <person name="Galperin M.Y."/>
            <person name="Omelchenko M.V."/>
            <person name="Wolf Y.I."/>
            <person name="Yutin N."/>
            <person name="Koonin E.V."/>
            <person name="Stott M.B."/>
            <person name="Mountain B.W."/>
            <person name="Crowe M.A."/>
            <person name="Smirnova A.V."/>
            <person name="Dunfield P.F."/>
            <person name="Feng L."/>
            <person name="Wang L."/>
            <person name="Alam M."/>
        </authorList>
    </citation>
    <scope>NUCLEOTIDE SEQUENCE [LARGE SCALE GENOMIC DNA]</scope>
    <source>
        <strain evidence="2">Isolate V4</strain>
    </source>
</reference>
<protein>
    <submittedName>
        <fullName evidence="1">Uncharacterized protein</fullName>
    </submittedName>
</protein>
<proteinExistence type="predicted"/>
<dbReference type="EMBL" id="CP000975">
    <property type="protein sequence ID" value="ACD83174.1"/>
    <property type="molecule type" value="Genomic_DNA"/>
</dbReference>